<feature type="transmembrane region" description="Helical" evidence="6">
    <location>
        <begin position="361"/>
        <end position="381"/>
    </location>
</feature>
<dbReference type="RefSeq" id="WP_184154983.1">
    <property type="nucleotide sequence ID" value="NZ_JACHKA010000001.1"/>
</dbReference>
<comment type="caution">
    <text evidence="8">The sequence shown here is derived from an EMBL/GenBank/DDBJ whole genome shotgun (WGS) entry which is preliminary data.</text>
</comment>
<evidence type="ECO:0000256" key="1">
    <source>
        <dbReference type="ARBA" id="ARBA00004141"/>
    </source>
</evidence>
<evidence type="ECO:0000313" key="8">
    <source>
        <dbReference type="EMBL" id="MBB5986911.1"/>
    </source>
</evidence>
<keyword evidence="4 6" id="KW-1133">Transmembrane helix</keyword>
<evidence type="ECO:0000256" key="5">
    <source>
        <dbReference type="ARBA" id="ARBA00023136"/>
    </source>
</evidence>
<dbReference type="InterPro" id="IPR011701">
    <property type="entry name" value="MFS"/>
</dbReference>
<proteinExistence type="predicted"/>
<dbReference type="Proteomes" id="UP001138540">
    <property type="component" value="Unassembled WGS sequence"/>
</dbReference>
<sequence length="468" mass="49750">MATASSEHPLLSRRYKRWLVFVLLLVSIFNFADRAILAVLAQPIKEELHLTDTDLGILQGLGFAILYSVLGVPLGLLAERVNRKRLIAACVAVWSIMTALCGFATSFTTLLLGRIGVGIGEAGVQPPTSSMLADHFRPSRRGSVLAIVTLGSPIGFLVGQAAGGWIASNWGWRTAFVALGVPGVLVALLVLLTLREPPRGLAEGSVTTEPAPSLMAVVRYLVSKPTYLHLLAGTTVAGFTFNAVANFVLPFYLRGFDISLATLGAIFGMVAFTSNGLGMLAGGFGFDWLSRRDKRWALWGPAAALVLCAPLYFGAFASTRLGVSLAFVWLANFVLITYFAPTMATMQNLVGPRMRATSSALTALVGGLLGAGLGPTVLGIASDFFAVRAFAQGDFLARCPGGRAAQGAAPGLDQLCQAASMQGLRYALIAMLAVFFWAALHYVLAARSLRKDLYVPELRPGVEDRSPR</sequence>
<dbReference type="CDD" id="cd17328">
    <property type="entry name" value="MFS_spinster_like"/>
    <property type="match status" value="1"/>
</dbReference>
<dbReference type="Pfam" id="PF07690">
    <property type="entry name" value="MFS_1"/>
    <property type="match status" value="1"/>
</dbReference>
<feature type="transmembrane region" description="Helical" evidence="6">
    <location>
        <begin position="227"/>
        <end position="252"/>
    </location>
</feature>
<feature type="transmembrane region" description="Helical" evidence="6">
    <location>
        <begin position="296"/>
        <end position="315"/>
    </location>
</feature>
<dbReference type="EMBL" id="JACHKA010000001">
    <property type="protein sequence ID" value="MBB5986911.1"/>
    <property type="molecule type" value="Genomic_DNA"/>
</dbReference>
<evidence type="ECO:0000256" key="2">
    <source>
        <dbReference type="ARBA" id="ARBA00022448"/>
    </source>
</evidence>
<name>A0ABR6NI15_9SPHN</name>
<feature type="transmembrane region" description="Helical" evidence="6">
    <location>
        <begin position="57"/>
        <end position="77"/>
    </location>
</feature>
<keyword evidence="2" id="KW-0813">Transport</keyword>
<comment type="subcellular location">
    <subcellularLocation>
        <location evidence="1">Membrane</location>
        <topology evidence="1">Multi-pass membrane protein</topology>
    </subcellularLocation>
</comment>
<dbReference type="InterPro" id="IPR044770">
    <property type="entry name" value="MFS_spinster-like"/>
</dbReference>
<organism evidence="8 9">
    <name type="scientific">Sphingobium lignivorans</name>
    <dbReference type="NCBI Taxonomy" id="2735886"/>
    <lineage>
        <taxon>Bacteria</taxon>
        <taxon>Pseudomonadati</taxon>
        <taxon>Pseudomonadota</taxon>
        <taxon>Alphaproteobacteria</taxon>
        <taxon>Sphingomonadales</taxon>
        <taxon>Sphingomonadaceae</taxon>
        <taxon>Sphingobium</taxon>
    </lineage>
</organism>
<protein>
    <submittedName>
        <fullName evidence="8">MFS family arabinose efflux permease</fullName>
    </submittedName>
</protein>
<dbReference type="SUPFAM" id="SSF103473">
    <property type="entry name" value="MFS general substrate transporter"/>
    <property type="match status" value="1"/>
</dbReference>
<dbReference type="InterPro" id="IPR020846">
    <property type="entry name" value="MFS_dom"/>
</dbReference>
<gene>
    <name evidence="8" type="ORF">HNP60_002885</name>
</gene>
<dbReference type="PANTHER" id="PTHR23505:SF79">
    <property type="entry name" value="PROTEIN SPINSTER"/>
    <property type="match status" value="1"/>
</dbReference>
<dbReference type="PROSITE" id="PS50850">
    <property type="entry name" value="MFS"/>
    <property type="match status" value="1"/>
</dbReference>
<evidence type="ECO:0000256" key="4">
    <source>
        <dbReference type="ARBA" id="ARBA00022989"/>
    </source>
</evidence>
<feature type="transmembrane region" description="Helical" evidence="6">
    <location>
        <begin position="424"/>
        <end position="444"/>
    </location>
</feature>
<feature type="domain" description="Major facilitator superfamily (MFS) profile" evidence="7">
    <location>
        <begin position="19"/>
        <end position="450"/>
    </location>
</feature>
<feature type="transmembrane region" description="Helical" evidence="6">
    <location>
        <begin position="86"/>
        <end position="105"/>
    </location>
</feature>
<evidence type="ECO:0000256" key="3">
    <source>
        <dbReference type="ARBA" id="ARBA00022692"/>
    </source>
</evidence>
<evidence type="ECO:0000259" key="7">
    <source>
        <dbReference type="PROSITE" id="PS50850"/>
    </source>
</evidence>
<keyword evidence="5 6" id="KW-0472">Membrane</keyword>
<feature type="transmembrane region" description="Helical" evidence="6">
    <location>
        <begin position="172"/>
        <end position="194"/>
    </location>
</feature>
<feature type="transmembrane region" description="Helical" evidence="6">
    <location>
        <begin position="321"/>
        <end position="340"/>
    </location>
</feature>
<dbReference type="InterPro" id="IPR036259">
    <property type="entry name" value="MFS_trans_sf"/>
</dbReference>
<dbReference type="Gene3D" id="1.20.1250.20">
    <property type="entry name" value="MFS general substrate transporter like domains"/>
    <property type="match status" value="1"/>
</dbReference>
<keyword evidence="9" id="KW-1185">Reference proteome</keyword>
<feature type="transmembrane region" description="Helical" evidence="6">
    <location>
        <begin position="258"/>
        <end position="284"/>
    </location>
</feature>
<feature type="transmembrane region" description="Helical" evidence="6">
    <location>
        <begin position="144"/>
        <end position="166"/>
    </location>
</feature>
<reference evidence="8 9" key="1">
    <citation type="submission" date="2020-08" db="EMBL/GenBank/DDBJ databases">
        <title>Exploring microbial biodiversity for novel pathways involved in the catabolism of aromatic compounds derived from lignin.</title>
        <authorList>
            <person name="Elkins J."/>
        </authorList>
    </citation>
    <scope>NUCLEOTIDE SEQUENCE [LARGE SCALE GENOMIC DNA]</scope>
    <source>
        <strain evidence="8 9">B1D3A</strain>
    </source>
</reference>
<evidence type="ECO:0000256" key="6">
    <source>
        <dbReference type="SAM" id="Phobius"/>
    </source>
</evidence>
<evidence type="ECO:0000313" key="9">
    <source>
        <dbReference type="Proteomes" id="UP001138540"/>
    </source>
</evidence>
<keyword evidence="3 6" id="KW-0812">Transmembrane</keyword>
<dbReference type="PANTHER" id="PTHR23505">
    <property type="entry name" value="SPINSTER"/>
    <property type="match status" value="1"/>
</dbReference>
<accession>A0ABR6NI15</accession>